<dbReference type="OrthoDB" id="10461161at2759"/>
<comment type="caution">
    <text evidence="1">The sequence shown here is derived from an EMBL/GenBank/DDBJ whole genome shotgun (WGS) entry which is preliminary data.</text>
</comment>
<sequence length="175" mass="19407">MAYHQETLCYVTDPNVHICCERGNCGVLVPFAVNGTYNGDGKKIIRFNLDNSRTCGIPFSRVLRGDLEGLVERDELAKLNPPANSMRLKLDLSGYILVDKKMNTPTATFTVEKLVRNVCRQVAAFVNAAEVNVGAQPEWIIGQRGIVVEQLVLVSIKRISAGYWVPCIRLVNGQE</sequence>
<organism evidence="1 2">
    <name type="scientific">Thelephora terrestris</name>
    <dbReference type="NCBI Taxonomy" id="56493"/>
    <lineage>
        <taxon>Eukaryota</taxon>
        <taxon>Fungi</taxon>
        <taxon>Dikarya</taxon>
        <taxon>Basidiomycota</taxon>
        <taxon>Agaricomycotina</taxon>
        <taxon>Agaricomycetes</taxon>
        <taxon>Thelephorales</taxon>
        <taxon>Thelephoraceae</taxon>
        <taxon>Thelephora</taxon>
    </lineage>
</organism>
<evidence type="ECO:0000313" key="2">
    <source>
        <dbReference type="Proteomes" id="UP000736335"/>
    </source>
</evidence>
<dbReference type="AlphaFoldDB" id="A0A9P6LD74"/>
<proteinExistence type="predicted"/>
<gene>
    <name evidence="1" type="ORF">BJ322DRAFT_87431</name>
</gene>
<protein>
    <submittedName>
        <fullName evidence="1">Uncharacterized protein</fullName>
    </submittedName>
</protein>
<dbReference type="EMBL" id="WIUZ02000001">
    <property type="protein sequence ID" value="KAF9792931.1"/>
    <property type="molecule type" value="Genomic_DNA"/>
</dbReference>
<name>A0A9P6LD74_9AGAM</name>
<reference evidence="1" key="1">
    <citation type="journal article" date="2020" name="Nat. Commun.">
        <title>Large-scale genome sequencing of mycorrhizal fungi provides insights into the early evolution of symbiotic traits.</title>
        <authorList>
            <person name="Miyauchi S."/>
            <person name="Kiss E."/>
            <person name="Kuo A."/>
            <person name="Drula E."/>
            <person name="Kohler A."/>
            <person name="Sanchez-Garcia M."/>
            <person name="Morin E."/>
            <person name="Andreopoulos B."/>
            <person name="Barry K.W."/>
            <person name="Bonito G."/>
            <person name="Buee M."/>
            <person name="Carver A."/>
            <person name="Chen C."/>
            <person name="Cichocki N."/>
            <person name="Clum A."/>
            <person name="Culley D."/>
            <person name="Crous P.W."/>
            <person name="Fauchery L."/>
            <person name="Girlanda M."/>
            <person name="Hayes R.D."/>
            <person name="Keri Z."/>
            <person name="LaButti K."/>
            <person name="Lipzen A."/>
            <person name="Lombard V."/>
            <person name="Magnuson J."/>
            <person name="Maillard F."/>
            <person name="Murat C."/>
            <person name="Nolan M."/>
            <person name="Ohm R.A."/>
            <person name="Pangilinan J."/>
            <person name="Pereira M.F."/>
            <person name="Perotto S."/>
            <person name="Peter M."/>
            <person name="Pfister S."/>
            <person name="Riley R."/>
            <person name="Sitrit Y."/>
            <person name="Stielow J.B."/>
            <person name="Szollosi G."/>
            <person name="Zifcakova L."/>
            <person name="Stursova M."/>
            <person name="Spatafora J.W."/>
            <person name="Tedersoo L."/>
            <person name="Vaario L.M."/>
            <person name="Yamada A."/>
            <person name="Yan M."/>
            <person name="Wang P."/>
            <person name="Xu J."/>
            <person name="Bruns T."/>
            <person name="Baldrian P."/>
            <person name="Vilgalys R."/>
            <person name="Dunand C."/>
            <person name="Henrissat B."/>
            <person name="Grigoriev I.V."/>
            <person name="Hibbett D."/>
            <person name="Nagy L.G."/>
            <person name="Martin F.M."/>
        </authorList>
    </citation>
    <scope>NUCLEOTIDE SEQUENCE</scope>
    <source>
        <strain evidence="1">UH-Tt-Lm1</strain>
    </source>
</reference>
<reference evidence="1" key="2">
    <citation type="submission" date="2020-11" db="EMBL/GenBank/DDBJ databases">
        <authorList>
            <consortium name="DOE Joint Genome Institute"/>
            <person name="Kuo A."/>
            <person name="Miyauchi S."/>
            <person name="Kiss E."/>
            <person name="Drula E."/>
            <person name="Kohler A."/>
            <person name="Sanchez-Garcia M."/>
            <person name="Andreopoulos B."/>
            <person name="Barry K.W."/>
            <person name="Bonito G."/>
            <person name="Buee M."/>
            <person name="Carver A."/>
            <person name="Chen C."/>
            <person name="Cichocki N."/>
            <person name="Clum A."/>
            <person name="Culley D."/>
            <person name="Crous P.W."/>
            <person name="Fauchery L."/>
            <person name="Girlanda M."/>
            <person name="Hayes R."/>
            <person name="Keri Z."/>
            <person name="Labutti K."/>
            <person name="Lipzen A."/>
            <person name="Lombard V."/>
            <person name="Magnuson J."/>
            <person name="Maillard F."/>
            <person name="Morin E."/>
            <person name="Murat C."/>
            <person name="Nolan M."/>
            <person name="Ohm R."/>
            <person name="Pangilinan J."/>
            <person name="Pereira M."/>
            <person name="Perotto S."/>
            <person name="Peter M."/>
            <person name="Riley R."/>
            <person name="Sitrit Y."/>
            <person name="Stielow B."/>
            <person name="Szollosi G."/>
            <person name="Zifcakova L."/>
            <person name="Stursova M."/>
            <person name="Spatafora J.W."/>
            <person name="Tedersoo L."/>
            <person name="Vaario L.-M."/>
            <person name="Yamada A."/>
            <person name="Yan M."/>
            <person name="Wang P."/>
            <person name="Xu J."/>
            <person name="Bruns T."/>
            <person name="Baldrian P."/>
            <person name="Vilgalys R."/>
            <person name="Henrissat B."/>
            <person name="Grigoriev I.V."/>
            <person name="Hibbett D."/>
            <person name="Nagy L.G."/>
            <person name="Martin F.M."/>
        </authorList>
    </citation>
    <scope>NUCLEOTIDE SEQUENCE</scope>
    <source>
        <strain evidence="1">UH-Tt-Lm1</strain>
    </source>
</reference>
<dbReference type="Proteomes" id="UP000736335">
    <property type="component" value="Unassembled WGS sequence"/>
</dbReference>
<evidence type="ECO:0000313" key="1">
    <source>
        <dbReference type="EMBL" id="KAF9792931.1"/>
    </source>
</evidence>
<keyword evidence="2" id="KW-1185">Reference proteome</keyword>
<accession>A0A9P6LD74</accession>